<dbReference type="PROSITE" id="PS01124">
    <property type="entry name" value="HTH_ARAC_FAMILY_2"/>
    <property type="match status" value="1"/>
</dbReference>
<evidence type="ECO:0000256" key="2">
    <source>
        <dbReference type="ARBA" id="ARBA00023015"/>
    </source>
</evidence>
<evidence type="ECO:0000259" key="6">
    <source>
        <dbReference type="PROSITE" id="PS01124"/>
    </source>
</evidence>
<name>A0ABU9DHS1_9BACL</name>
<dbReference type="SUPFAM" id="SSF51215">
    <property type="entry name" value="Regulatory protein AraC"/>
    <property type="match status" value="1"/>
</dbReference>
<evidence type="ECO:0000313" key="8">
    <source>
        <dbReference type="EMBL" id="MEK8127816.1"/>
    </source>
</evidence>
<feature type="domain" description="HTH araC/xylS-type" evidence="6">
    <location>
        <begin position="173"/>
        <end position="279"/>
    </location>
</feature>
<evidence type="ECO:0000259" key="7">
    <source>
        <dbReference type="PROSITE" id="PS50983"/>
    </source>
</evidence>
<comment type="caution">
    <text evidence="8">The sequence shown here is derived from an EMBL/GenBank/DDBJ whole genome shotgun (WGS) entry which is preliminary data.</text>
</comment>
<evidence type="ECO:0000256" key="1">
    <source>
        <dbReference type="ARBA" id="ARBA00022490"/>
    </source>
</evidence>
<feature type="domain" description="Fe/B12 periplasmic-binding" evidence="7">
    <location>
        <begin position="284"/>
        <end position="547"/>
    </location>
</feature>
<dbReference type="InterPro" id="IPR037923">
    <property type="entry name" value="HTH-like"/>
</dbReference>
<protein>
    <submittedName>
        <fullName evidence="8">Helix-turn-helix domain-containing protein</fullName>
    </submittedName>
</protein>
<dbReference type="InterPro" id="IPR050204">
    <property type="entry name" value="AraC_XylS_family_regulators"/>
</dbReference>
<gene>
    <name evidence="8" type="ORF">WMW72_07775</name>
</gene>
<dbReference type="InterPro" id="IPR018060">
    <property type="entry name" value="HTH_AraC"/>
</dbReference>
<reference evidence="8 9" key="1">
    <citation type="submission" date="2024-04" db="EMBL/GenBank/DDBJ databases">
        <title>draft genome sequnece of Paenibacillus filicis.</title>
        <authorList>
            <person name="Kim D.-U."/>
        </authorList>
    </citation>
    <scope>NUCLEOTIDE SEQUENCE [LARGE SCALE GENOMIC DNA]</scope>
    <source>
        <strain evidence="8 9">KACC14197</strain>
    </source>
</reference>
<evidence type="ECO:0000313" key="9">
    <source>
        <dbReference type="Proteomes" id="UP001469365"/>
    </source>
</evidence>
<proteinExistence type="predicted"/>
<dbReference type="Proteomes" id="UP001469365">
    <property type="component" value="Unassembled WGS sequence"/>
</dbReference>
<dbReference type="InterPro" id="IPR003313">
    <property type="entry name" value="AraC-bd"/>
</dbReference>
<keyword evidence="3" id="KW-0238">DNA-binding</keyword>
<keyword evidence="4" id="KW-0010">Activator</keyword>
<keyword evidence="1" id="KW-0963">Cytoplasm</keyword>
<dbReference type="PROSITE" id="PS50983">
    <property type="entry name" value="FE_B12_PBP"/>
    <property type="match status" value="1"/>
</dbReference>
<dbReference type="Pfam" id="PF02311">
    <property type="entry name" value="AraC_binding"/>
    <property type="match status" value="1"/>
</dbReference>
<dbReference type="SUPFAM" id="SSF53807">
    <property type="entry name" value="Helical backbone' metal receptor"/>
    <property type="match status" value="1"/>
</dbReference>
<dbReference type="Gene3D" id="1.10.10.60">
    <property type="entry name" value="Homeodomain-like"/>
    <property type="match status" value="2"/>
</dbReference>
<evidence type="ECO:0000256" key="4">
    <source>
        <dbReference type="ARBA" id="ARBA00023159"/>
    </source>
</evidence>
<keyword evidence="2" id="KW-0805">Transcription regulation</keyword>
<sequence>MAADQGYDEYWQHVLLELVEAEPIAGFPYRSRQPHVLKHHTLLLFVKGRGELLVNGVPARIAQGTQLLLPPGTKLELSSGNEKPLEGCRIQFELFRAAPLESGSYKERRTYERELSFPVQGMLDHGLRTIQRLILLLVSDNWKGKASDRLRREQLLLKLLETVLEGASPSPPDRPEYWLESTLSQMLEHYPFDMKIDRLAEAAGMQTSYFSQRFKQKMSKSPTEFLTDLRINRAKEQLLTADKPNIREIARSVGYRDEFYFSRRFKAQAGCAPTVYTKRLQEPKVISLSYPCTDHLLALGIVPEAAQSRPHLRLETRMLPLPLHASDPWEIGRQTFLDIAPDLIICKDNVRTKAQASIGDVAPILALSWKSLDVFGHLTYIAAVVGREREAEVWKSAHEQKVELARKTVRSHTSGMTLGLCMVRGGEFRLYAARNIGHVFYRSLELVPPEPVKLEMEKHEPGTQVTWVPFAPESLPQYGCDAWLFVTHSDQDLERVQLYLKSPGWRTCPSIRKGRYQVSREWNSWMTYAPLSIDMQLEKAVALLSEL</sequence>
<dbReference type="PROSITE" id="PS00041">
    <property type="entry name" value="HTH_ARAC_FAMILY_1"/>
    <property type="match status" value="1"/>
</dbReference>
<dbReference type="InterPro" id="IPR009057">
    <property type="entry name" value="Homeodomain-like_sf"/>
</dbReference>
<keyword evidence="9" id="KW-1185">Reference proteome</keyword>
<keyword evidence="5" id="KW-0804">Transcription</keyword>
<evidence type="ECO:0000256" key="3">
    <source>
        <dbReference type="ARBA" id="ARBA00023125"/>
    </source>
</evidence>
<dbReference type="EMBL" id="JBBPCC010000003">
    <property type="protein sequence ID" value="MEK8127816.1"/>
    <property type="molecule type" value="Genomic_DNA"/>
</dbReference>
<evidence type="ECO:0000256" key="5">
    <source>
        <dbReference type="ARBA" id="ARBA00023163"/>
    </source>
</evidence>
<dbReference type="PANTHER" id="PTHR46796">
    <property type="entry name" value="HTH-TYPE TRANSCRIPTIONAL ACTIVATOR RHAS-RELATED"/>
    <property type="match status" value="1"/>
</dbReference>
<dbReference type="InterPro" id="IPR018062">
    <property type="entry name" value="HTH_AraC-typ_CS"/>
</dbReference>
<dbReference type="InterPro" id="IPR002491">
    <property type="entry name" value="ABC_transptr_periplasmic_BD"/>
</dbReference>
<dbReference type="Pfam" id="PF12833">
    <property type="entry name" value="HTH_18"/>
    <property type="match status" value="1"/>
</dbReference>
<dbReference type="SMART" id="SM00342">
    <property type="entry name" value="HTH_ARAC"/>
    <property type="match status" value="1"/>
</dbReference>
<accession>A0ABU9DHS1</accession>
<dbReference type="RefSeq" id="WP_341414912.1">
    <property type="nucleotide sequence ID" value="NZ_JBBPCC010000003.1"/>
</dbReference>
<dbReference type="PANTHER" id="PTHR46796:SF13">
    <property type="entry name" value="HTH-TYPE TRANSCRIPTIONAL ACTIVATOR RHAS"/>
    <property type="match status" value="1"/>
</dbReference>
<dbReference type="Gene3D" id="3.40.50.1980">
    <property type="entry name" value="Nitrogenase molybdenum iron protein domain"/>
    <property type="match status" value="1"/>
</dbReference>
<organism evidence="8 9">
    <name type="scientific">Paenibacillus filicis</name>
    <dbReference type="NCBI Taxonomy" id="669464"/>
    <lineage>
        <taxon>Bacteria</taxon>
        <taxon>Bacillati</taxon>
        <taxon>Bacillota</taxon>
        <taxon>Bacilli</taxon>
        <taxon>Bacillales</taxon>
        <taxon>Paenibacillaceae</taxon>
        <taxon>Paenibacillus</taxon>
    </lineage>
</organism>
<dbReference type="SUPFAM" id="SSF46689">
    <property type="entry name" value="Homeodomain-like"/>
    <property type="match status" value="2"/>
</dbReference>